<feature type="repeat" description="PPR" evidence="3">
    <location>
        <begin position="139"/>
        <end position="173"/>
    </location>
</feature>
<feature type="repeat" description="PPR" evidence="3">
    <location>
        <begin position="247"/>
        <end position="281"/>
    </location>
</feature>
<dbReference type="InterPro" id="IPR002885">
    <property type="entry name" value="PPR_rpt"/>
</dbReference>
<feature type="repeat" description="PPR" evidence="3">
    <location>
        <begin position="174"/>
        <end position="208"/>
    </location>
</feature>
<dbReference type="AlphaFoldDB" id="A0AAD4JP14"/>
<dbReference type="PANTHER" id="PTHR47447">
    <property type="entry name" value="OS03G0856100 PROTEIN"/>
    <property type="match status" value="1"/>
</dbReference>
<protein>
    <submittedName>
        <fullName evidence="4">Tetratricopeptide repeat superfamily protein</fullName>
    </submittedName>
</protein>
<dbReference type="Gene3D" id="1.25.40.10">
    <property type="entry name" value="Tetratricopeptide repeat domain"/>
    <property type="match status" value="4"/>
</dbReference>
<proteinExistence type="inferred from homology"/>
<evidence type="ECO:0000256" key="1">
    <source>
        <dbReference type="ARBA" id="ARBA00007626"/>
    </source>
</evidence>
<dbReference type="NCBIfam" id="TIGR00756">
    <property type="entry name" value="PPR"/>
    <property type="match status" value="8"/>
</dbReference>
<keyword evidence="5" id="KW-1185">Reference proteome</keyword>
<dbReference type="Proteomes" id="UP001190926">
    <property type="component" value="Unassembled WGS sequence"/>
</dbReference>
<dbReference type="PANTHER" id="PTHR47447:SF21">
    <property type="entry name" value="PENTACOTRIPEPTIDE-REPEAT REGION OF PRORP DOMAIN-CONTAINING PROTEIN"/>
    <property type="match status" value="1"/>
</dbReference>
<dbReference type="SUPFAM" id="SSF81901">
    <property type="entry name" value="HCP-like"/>
    <property type="match status" value="1"/>
</dbReference>
<dbReference type="PROSITE" id="PS51375">
    <property type="entry name" value="PPR"/>
    <property type="match status" value="9"/>
</dbReference>
<sequence length="565" mass="64506">MPQTIMFLKPFVPAPSTSLWSESYGSKNAVDANIRICKRAEVVCFGMLAPRKFMQRRKKVEVFRDAADEAEQKNWRKLMLEMEEADSAVAVLKSRRVKNQALPKDVVVGTLVRFKQLKKWNLVSEILEWLRTQHWWDFKEMDLLMLITAYGKLGDFTKAERVLNYLIKNGYPPQVVSYTALMEAYGKGGQYNQAEAIFRRMQSSGPEPSAVTYQIILKTFVEGEKFKEAEEIFETLLDEKISPLKPDQKMFHMMIYMYKKSGDYNKARKLFALMTERGVQQNTVTYNSLMSFETNYKEVSKIFDQMQRGSIRPDVVTYALLINAYGKARREEEALAVFEEMLDAGVRPTHKAYNILLDAFAISGMVEQARIVFKSMRRDRCTPDLCSYTTMLSAYVNASDMDGAEKFFKRIKQDGFEPNVITHGTLINGYAKANNLDKMMEKYENMRLGGIKASAAIFTTIMDAFGRNKDFGSAVIWYNEMVSGGVAPDQKAKNILLSLAKTAEEQIEAKQLVENQPLSRVLNSVEVEDDDACESDMLEDEFDELVTNSSSEQIQNVVLEEAHAL</sequence>
<organism evidence="4 5">
    <name type="scientific">Perilla frutescens var. hirtella</name>
    <name type="common">Perilla citriodora</name>
    <name type="synonym">Perilla setoyensis</name>
    <dbReference type="NCBI Taxonomy" id="608512"/>
    <lineage>
        <taxon>Eukaryota</taxon>
        <taxon>Viridiplantae</taxon>
        <taxon>Streptophyta</taxon>
        <taxon>Embryophyta</taxon>
        <taxon>Tracheophyta</taxon>
        <taxon>Spermatophyta</taxon>
        <taxon>Magnoliopsida</taxon>
        <taxon>eudicotyledons</taxon>
        <taxon>Gunneridae</taxon>
        <taxon>Pentapetalae</taxon>
        <taxon>asterids</taxon>
        <taxon>lamiids</taxon>
        <taxon>Lamiales</taxon>
        <taxon>Lamiaceae</taxon>
        <taxon>Nepetoideae</taxon>
        <taxon>Elsholtzieae</taxon>
        <taxon>Perilla</taxon>
    </lineage>
</organism>
<feature type="repeat" description="PPR" evidence="3">
    <location>
        <begin position="384"/>
        <end position="418"/>
    </location>
</feature>
<evidence type="ECO:0000256" key="2">
    <source>
        <dbReference type="ARBA" id="ARBA00022737"/>
    </source>
</evidence>
<feature type="repeat" description="PPR" evidence="3">
    <location>
        <begin position="209"/>
        <end position="243"/>
    </location>
</feature>
<dbReference type="EMBL" id="SDAM02000018">
    <property type="protein sequence ID" value="KAH6837395.1"/>
    <property type="molecule type" value="Genomic_DNA"/>
</dbReference>
<feature type="repeat" description="PPR" evidence="3">
    <location>
        <begin position="454"/>
        <end position="488"/>
    </location>
</feature>
<feature type="repeat" description="PPR" evidence="3">
    <location>
        <begin position="314"/>
        <end position="348"/>
    </location>
</feature>
<reference evidence="4 5" key="1">
    <citation type="journal article" date="2021" name="Nat. Commun.">
        <title>Incipient diploidization of the medicinal plant Perilla within 10,000 years.</title>
        <authorList>
            <person name="Zhang Y."/>
            <person name="Shen Q."/>
            <person name="Leng L."/>
            <person name="Zhang D."/>
            <person name="Chen S."/>
            <person name="Shi Y."/>
            <person name="Ning Z."/>
            <person name="Chen S."/>
        </authorList>
    </citation>
    <scope>NUCLEOTIDE SEQUENCE [LARGE SCALE GENOMIC DNA]</scope>
    <source>
        <strain evidence="5">cv. PC099</strain>
    </source>
</reference>
<feature type="repeat" description="PPR" evidence="3">
    <location>
        <begin position="349"/>
        <end position="383"/>
    </location>
</feature>
<evidence type="ECO:0000313" key="4">
    <source>
        <dbReference type="EMBL" id="KAH6837395.1"/>
    </source>
</evidence>
<dbReference type="Pfam" id="PF13041">
    <property type="entry name" value="PPR_2"/>
    <property type="match status" value="4"/>
</dbReference>
<name>A0AAD4JP14_PERFH</name>
<gene>
    <name evidence="4" type="ORF">C2S53_010797</name>
</gene>
<accession>A0AAD4JP14</accession>
<feature type="repeat" description="PPR" evidence="3">
    <location>
        <begin position="419"/>
        <end position="453"/>
    </location>
</feature>
<keyword evidence="2" id="KW-0677">Repeat</keyword>
<dbReference type="Pfam" id="PF01535">
    <property type="entry name" value="PPR"/>
    <property type="match status" value="2"/>
</dbReference>
<dbReference type="InterPro" id="IPR011990">
    <property type="entry name" value="TPR-like_helical_dom_sf"/>
</dbReference>
<evidence type="ECO:0000313" key="5">
    <source>
        <dbReference type="Proteomes" id="UP001190926"/>
    </source>
</evidence>
<comment type="similarity">
    <text evidence="1">Belongs to the PPR family. P subfamily.</text>
</comment>
<evidence type="ECO:0000256" key="3">
    <source>
        <dbReference type="PROSITE-ProRule" id="PRU00708"/>
    </source>
</evidence>
<comment type="caution">
    <text evidence="4">The sequence shown here is derived from an EMBL/GenBank/DDBJ whole genome shotgun (WGS) entry which is preliminary data.</text>
</comment>